<dbReference type="Pfam" id="PF26254">
    <property type="entry name" value="Ig_TRAPPC9-Trs120_1st"/>
    <property type="match status" value="1"/>
</dbReference>
<organism evidence="9 10">
    <name type="scientific">Armadillidium nasatum</name>
    <dbReference type="NCBI Taxonomy" id="96803"/>
    <lineage>
        <taxon>Eukaryota</taxon>
        <taxon>Metazoa</taxon>
        <taxon>Ecdysozoa</taxon>
        <taxon>Arthropoda</taxon>
        <taxon>Crustacea</taxon>
        <taxon>Multicrustacea</taxon>
        <taxon>Malacostraca</taxon>
        <taxon>Eumalacostraca</taxon>
        <taxon>Peracarida</taxon>
        <taxon>Isopoda</taxon>
        <taxon>Oniscidea</taxon>
        <taxon>Crinocheta</taxon>
        <taxon>Armadillidiidae</taxon>
        <taxon>Armadillidium</taxon>
    </lineage>
</organism>
<proteinExistence type="inferred from homology"/>
<dbReference type="InterPro" id="IPR058564">
    <property type="entry name" value="TPR_TRAPPC9_Trs120"/>
</dbReference>
<keyword evidence="10" id="KW-1185">Reference proteome</keyword>
<evidence type="ECO:0000256" key="2">
    <source>
        <dbReference type="ARBA" id="ARBA00008459"/>
    </source>
</evidence>
<keyword evidence="3" id="KW-0333">Golgi apparatus</keyword>
<accession>A0A5N5T1P5</accession>
<evidence type="ECO:0000256" key="4">
    <source>
        <dbReference type="SAM" id="MobiDB-lite"/>
    </source>
</evidence>
<comment type="caution">
    <text evidence="9">The sequence shown here is derived from an EMBL/GenBank/DDBJ whole genome shotgun (WGS) entry which is preliminary data.</text>
</comment>
<dbReference type="GO" id="GO:0005802">
    <property type="term" value="C:trans-Golgi network"/>
    <property type="evidence" value="ECO:0007669"/>
    <property type="project" value="TreeGrafter"/>
</dbReference>
<evidence type="ECO:0000313" key="10">
    <source>
        <dbReference type="Proteomes" id="UP000326759"/>
    </source>
</evidence>
<dbReference type="PANTHER" id="PTHR21512">
    <property type="entry name" value="TRAFFICKING PROTEIN PARTICLE COMPLEX SUBUNIT 9"/>
    <property type="match status" value="1"/>
</dbReference>
<evidence type="ECO:0000259" key="6">
    <source>
        <dbReference type="Pfam" id="PF26251"/>
    </source>
</evidence>
<dbReference type="PANTHER" id="PTHR21512:SF5">
    <property type="entry name" value="TRAFFICKING PROTEIN PARTICLE COMPLEX SUBUNIT 9"/>
    <property type="match status" value="1"/>
</dbReference>
<dbReference type="OrthoDB" id="27962at2759"/>
<feature type="domain" description="Trs120/TRAPPC9 TPR region" evidence="6">
    <location>
        <begin position="248"/>
        <end position="362"/>
    </location>
</feature>
<evidence type="ECO:0000259" key="7">
    <source>
        <dbReference type="Pfam" id="PF26254"/>
    </source>
</evidence>
<evidence type="ECO:0000259" key="8">
    <source>
        <dbReference type="Pfam" id="PF26283"/>
    </source>
</evidence>
<dbReference type="InterPro" id="IPR013935">
    <property type="entry name" value="Trs120_TRAPPC9"/>
</dbReference>
<dbReference type="InterPro" id="IPR058563">
    <property type="entry name" value="Trs120_TRAPPC9_N"/>
</dbReference>
<evidence type="ECO:0000256" key="3">
    <source>
        <dbReference type="ARBA" id="ARBA00023034"/>
    </source>
</evidence>
<dbReference type="EMBL" id="SEYY01018944">
    <property type="protein sequence ID" value="KAB7498840.1"/>
    <property type="molecule type" value="Genomic_DNA"/>
</dbReference>
<dbReference type="InterPro" id="IPR058568">
    <property type="entry name" value="Ig_TRAPPC9_Trs120_4th"/>
</dbReference>
<comment type="similarity">
    <text evidence="2">Belongs to the NIBP family.</text>
</comment>
<evidence type="ECO:0000259" key="5">
    <source>
        <dbReference type="Pfam" id="PF08626"/>
    </source>
</evidence>
<dbReference type="AlphaFoldDB" id="A0A5N5T1P5"/>
<dbReference type="Proteomes" id="UP000326759">
    <property type="component" value="Unassembled WGS sequence"/>
</dbReference>
<sequence>MLSTLKAKFMNLLVLYFGCLEYKRMEKTQEKFDRPQLLCAPFERKDLIGIDLDSRTNRKKCTGRLKKHLADLSLQVGLPTDALAQYSQAVDILRGCNDWLWLAACYEGLCSTSVMLLYPHLFRNNVLQRYSSLGVGGSDSCPGTKINPNKVRNNPSSNSNSLPVGLDPSLPKQTSKFCLSPDDIVEKYKEAIVHYSKYRNAGVIETEASIKAVHVLIEQKRYLLAAEFLSNVVFINLQLSDEEKIIRFNALSDMYNQIGFHRKAAFFRRVAAMRCVAPQNQDPDWCQCYKLLLLTLDGYRLSLDPALFLKEGRPGWPALQIQILQELVGTSRRMGEHGLCTRHQAFLLSAMLPYFTLQEKHDNFKMLESVSSKCGSGPSPLVVADSSFIIPPVNFPNIPLCRYVRVMPPSKERQVELRDKLLVEDPGPFIFSPFQSIITTSKVAGKIDCEWVEGDICEVTFAFVNPMYIQLKLNNMMLITEGVEFEAWTSTVVIEASPEAQMVILRGRPQEPGELRILGYSFSLLGVASNCKFKSMSHLKVPFYSLNVVPALPCVQIFCDSSSSETGLVSDGALEGESKVCVTLNAGETHECNIVIHNVSSQSVECVEVALESQNEVEGPDKVFQYSLENLRAQLPIAPGGRASLTLYIYAASEFLLPGYSIEDDGMFSLMSGSEPPSLISAAPSSLHSRQSTIMSSLRGRKANRAHSSASNASSKSGSSVRSGSSVSALAMSSINASTPMPTTGLCNRTLEGLIKLSYTGGRGMENKYWRMADIGISVEVAPSLLVTRWDALPAERPNQCYIVLDLLNSASNEMDLQYTTNKHILMQGGESCRVPVPVDRCPLAKINERVRNIRKNISKRNADGEVSESEILGDHVASLVELRWTLGPFDTPGRASLKSLTFPPQTHHLITMAPVHWDVSLNGQRVENGSENVGKIGEAQRLVIGVSNSSGDALPPLTIVLTAFQDHQNGTQNYRLEAKMASTGATKFGVPKLAPEESYSHDCGLIFFTTGIYKIEVSGSPSSSSSTPYGNFQCSSVCVPGDHHSKTNQHYHAWKLAPPIEISIVD</sequence>
<comment type="subcellular location">
    <subcellularLocation>
        <location evidence="1">Golgi apparatus</location>
    </subcellularLocation>
</comment>
<reference evidence="9 10" key="1">
    <citation type="journal article" date="2019" name="PLoS Biol.">
        <title>Sex chromosomes control vertical transmission of feminizing Wolbachia symbionts in an isopod.</title>
        <authorList>
            <person name="Becking T."/>
            <person name="Chebbi M.A."/>
            <person name="Giraud I."/>
            <person name="Moumen B."/>
            <person name="Laverre T."/>
            <person name="Caubet Y."/>
            <person name="Peccoud J."/>
            <person name="Gilbert C."/>
            <person name="Cordaux R."/>
        </authorList>
    </citation>
    <scope>NUCLEOTIDE SEQUENCE [LARGE SCALE GENOMIC DNA]</scope>
    <source>
        <strain evidence="9">ANa2</strain>
        <tissue evidence="9">Whole body excluding digestive tract and cuticle</tissue>
    </source>
</reference>
<dbReference type="Pfam" id="PF26251">
    <property type="entry name" value="TPR_TRAPPC9-Trs120"/>
    <property type="match status" value="1"/>
</dbReference>
<feature type="region of interest" description="Disordered" evidence="4">
    <location>
        <begin position="144"/>
        <end position="168"/>
    </location>
</feature>
<dbReference type="InterPro" id="IPR058565">
    <property type="entry name" value="Ig_TRAPPC9_Trs120_1st"/>
</dbReference>
<feature type="domain" description="Trs120/TRAPPC9 fourth Ig-like" evidence="8">
    <location>
        <begin position="917"/>
        <end position="1021"/>
    </location>
</feature>
<feature type="region of interest" description="Disordered" evidence="4">
    <location>
        <begin position="681"/>
        <end position="722"/>
    </location>
</feature>
<gene>
    <name evidence="9" type="primary">TRAPPC9</name>
    <name evidence="9" type="ORF">Anas_05253</name>
</gene>
<feature type="domain" description="Trs120/TRAPPC9 first Ig-like" evidence="7">
    <location>
        <begin position="419"/>
        <end position="520"/>
    </location>
</feature>
<dbReference type="Pfam" id="PF26283">
    <property type="entry name" value="Ig_TRAPPC9-Trs120_4th"/>
    <property type="match status" value="1"/>
</dbReference>
<evidence type="ECO:0000256" key="1">
    <source>
        <dbReference type="ARBA" id="ARBA00004555"/>
    </source>
</evidence>
<evidence type="ECO:0000313" key="9">
    <source>
        <dbReference type="EMBL" id="KAB7498840.1"/>
    </source>
</evidence>
<feature type="domain" description="Trs120/TRAPPC9 N-terminal" evidence="5">
    <location>
        <begin position="49"/>
        <end position="118"/>
    </location>
</feature>
<name>A0A5N5T1P5_9CRUS</name>
<protein>
    <submittedName>
        <fullName evidence="9">Trafficking protein particle complex subunit 9</fullName>
    </submittedName>
</protein>
<dbReference type="Pfam" id="PF08626">
    <property type="entry name" value="TRAPPC9-Trs120"/>
    <property type="match status" value="1"/>
</dbReference>
<feature type="compositionally biased region" description="Low complexity" evidence="4">
    <location>
        <begin position="706"/>
        <end position="722"/>
    </location>
</feature>